<protein>
    <submittedName>
        <fullName evidence="1">Uncharacterized protein</fullName>
    </submittedName>
</protein>
<dbReference type="Proteomes" id="UP001232445">
    <property type="component" value="Unassembled WGS sequence"/>
</dbReference>
<proteinExistence type="predicted"/>
<reference evidence="1 2" key="1">
    <citation type="submission" date="2023-07" db="EMBL/GenBank/DDBJ databases">
        <title>Genomic Encyclopedia of Type Strains, Phase IV (KMG-IV): sequencing the most valuable type-strain genomes for metagenomic binning, comparative biology and taxonomic classification.</title>
        <authorList>
            <person name="Goeker M."/>
        </authorList>
    </citation>
    <scope>NUCLEOTIDE SEQUENCE [LARGE SCALE GENOMIC DNA]</scope>
    <source>
        <strain evidence="1 2">DSM 17740</strain>
    </source>
</reference>
<comment type="caution">
    <text evidence="1">The sequence shown here is derived from an EMBL/GenBank/DDBJ whole genome shotgun (WGS) entry which is preliminary data.</text>
</comment>
<gene>
    <name evidence="1" type="ORF">J2S00_003794</name>
</gene>
<accession>A0ABU0CXS3</accession>
<dbReference type="EMBL" id="JAUSUQ010000024">
    <property type="protein sequence ID" value="MDQ0340954.1"/>
    <property type="molecule type" value="Genomic_DNA"/>
</dbReference>
<feature type="non-terminal residue" evidence="1">
    <location>
        <position position="1"/>
    </location>
</feature>
<evidence type="ECO:0000313" key="2">
    <source>
        <dbReference type="Proteomes" id="UP001232445"/>
    </source>
</evidence>
<name>A0ABU0CXS3_9BACI</name>
<keyword evidence="2" id="KW-1185">Reference proteome</keyword>
<sequence>GYSFLLWNVANSEDTLPIFIFSSAYTKYCTSSPSKVIDQGDYFTVKLIDEKDGCRYIFVDIDKQTGKVVDKRKENNC</sequence>
<organism evidence="1 2">
    <name type="scientific">Caldalkalibacillus uzonensis</name>
    <dbReference type="NCBI Taxonomy" id="353224"/>
    <lineage>
        <taxon>Bacteria</taxon>
        <taxon>Bacillati</taxon>
        <taxon>Bacillota</taxon>
        <taxon>Bacilli</taxon>
        <taxon>Bacillales</taxon>
        <taxon>Bacillaceae</taxon>
        <taxon>Caldalkalibacillus</taxon>
    </lineage>
</organism>
<dbReference type="RefSeq" id="WP_307343461.1">
    <property type="nucleotide sequence ID" value="NZ_JAUSUQ010000024.1"/>
</dbReference>
<evidence type="ECO:0000313" key="1">
    <source>
        <dbReference type="EMBL" id="MDQ0340954.1"/>
    </source>
</evidence>